<evidence type="ECO:0000313" key="2">
    <source>
        <dbReference type="Proteomes" id="UP001165962"/>
    </source>
</evidence>
<proteinExistence type="predicted"/>
<organism evidence="1 2">
    <name type="scientific">Paenibacillus agricola</name>
    <dbReference type="NCBI Taxonomy" id="2716264"/>
    <lineage>
        <taxon>Bacteria</taxon>
        <taxon>Bacillati</taxon>
        <taxon>Bacillota</taxon>
        <taxon>Bacilli</taxon>
        <taxon>Bacillales</taxon>
        <taxon>Paenibacillaceae</taxon>
        <taxon>Paenibacillus</taxon>
    </lineage>
</organism>
<dbReference type="EMBL" id="JAAOIW010000004">
    <property type="protein sequence ID" value="NHN30814.1"/>
    <property type="molecule type" value="Genomic_DNA"/>
</dbReference>
<protein>
    <submittedName>
        <fullName evidence="1">Uncharacterized protein</fullName>
    </submittedName>
</protein>
<comment type="caution">
    <text evidence="1">The sequence shown here is derived from an EMBL/GenBank/DDBJ whole genome shotgun (WGS) entry which is preliminary data.</text>
</comment>
<sequence>MVITNKKALMMKRALMVKKLKASALKKKKRIRQTFDRLHVIATNLSNAARDTTGWTATLTRGTTTIRADFDEFGVARFGTISTLTTVSYVLRIRNADGDLLATRNVPADIEVFVARF</sequence>
<evidence type="ECO:0000313" key="1">
    <source>
        <dbReference type="EMBL" id="NHN30814.1"/>
    </source>
</evidence>
<dbReference type="Proteomes" id="UP001165962">
    <property type="component" value="Unassembled WGS sequence"/>
</dbReference>
<gene>
    <name evidence="1" type="ORF">G9U52_13320</name>
</gene>
<accession>A0ABX0J6L6</accession>
<name>A0ABX0J6L6_9BACL</name>
<reference evidence="1" key="1">
    <citation type="submission" date="2020-03" db="EMBL/GenBank/DDBJ databases">
        <title>Draft sequencing of Paenibacilllus sp. S3N08.</title>
        <authorList>
            <person name="Kim D.-U."/>
        </authorList>
    </citation>
    <scope>NUCLEOTIDE SEQUENCE</scope>
    <source>
        <strain evidence="1">S3N08</strain>
    </source>
</reference>
<keyword evidence="2" id="KW-1185">Reference proteome</keyword>